<keyword evidence="2" id="KW-0812">Transmembrane</keyword>
<feature type="compositionally biased region" description="Low complexity" evidence="1">
    <location>
        <begin position="77"/>
        <end position="108"/>
    </location>
</feature>
<name>A0A3D9ZRQ3_9ACTN</name>
<accession>A0A3D9ZRQ3</accession>
<keyword evidence="2" id="KW-0472">Membrane</keyword>
<comment type="caution">
    <text evidence="3">The sequence shown here is derived from an EMBL/GenBank/DDBJ whole genome shotgun (WGS) entry which is preliminary data.</text>
</comment>
<dbReference type="RefSeq" id="WP_116070950.1">
    <property type="nucleotide sequence ID" value="NZ_BONB01000058.1"/>
</dbReference>
<protein>
    <submittedName>
        <fullName evidence="3">Uncharacterized protein</fullName>
    </submittedName>
</protein>
<evidence type="ECO:0000313" key="4">
    <source>
        <dbReference type="Proteomes" id="UP000256913"/>
    </source>
</evidence>
<feature type="transmembrane region" description="Helical" evidence="2">
    <location>
        <begin position="45"/>
        <end position="65"/>
    </location>
</feature>
<dbReference type="AlphaFoldDB" id="A0A3D9ZRQ3"/>
<dbReference type="EMBL" id="QUMQ01000001">
    <property type="protein sequence ID" value="REF99817.1"/>
    <property type="molecule type" value="Genomic_DNA"/>
</dbReference>
<keyword evidence="2" id="KW-1133">Transmembrane helix</keyword>
<evidence type="ECO:0000256" key="2">
    <source>
        <dbReference type="SAM" id="Phobius"/>
    </source>
</evidence>
<dbReference type="OrthoDB" id="3403968at2"/>
<feature type="region of interest" description="Disordered" evidence="1">
    <location>
        <begin position="71"/>
        <end position="108"/>
    </location>
</feature>
<reference evidence="3 4" key="1">
    <citation type="submission" date="2018-08" db="EMBL/GenBank/DDBJ databases">
        <title>Sequencing the genomes of 1000 actinobacteria strains.</title>
        <authorList>
            <person name="Klenk H.-P."/>
        </authorList>
    </citation>
    <scope>NUCLEOTIDE SEQUENCE [LARGE SCALE GENOMIC DNA]</scope>
    <source>
        <strain evidence="3 4">DSM 44099</strain>
    </source>
</reference>
<sequence length="421" mass="44877">MSDELDNLIHGAFTEFDATERSSHLPTPGAGAVRHTVAFRRKARLTTFSVVGALLIAVPIAAYAANPRGNNSPPELAGSASPTAPAGPTATARPTPSHTPPTTVVPPADVRNTTLNLPAFPGLENQCSAKGKKKFVNGKATTQKAELTIGELRPVTADLDGVPGDELLTTISCQNDGSVHPTQLLALKVAPNGELTPMGYVVNSPDAANMTAEFSRAAITVKNGVVRLVVYGVYQSDGWMPCDRQVRGYGFHDGAFRQVDGPTRFRKPSKDFRKIDFRNTGFLMGVANSDGSGNLYCVTTVNGAGEADIYDADSTKDRTHYTITIGDVSFYEARDGLVTFAVLTLRSPSGKVSQTLQSFRQDGDYPLGQPILRSGTAGVSRIDKAEVHGDLVQVTVRTSSGQQVWSYRPNGVGSPWQRVTS</sequence>
<organism evidence="3 4">
    <name type="scientific">Asanoa ferruginea</name>
    <dbReference type="NCBI Taxonomy" id="53367"/>
    <lineage>
        <taxon>Bacteria</taxon>
        <taxon>Bacillati</taxon>
        <taxon>Actinomycetota</taxon>
        <taxon>Actinomycetes</taxon>
        <taxon>Micromonosporales</taxon>
        <taxon>Micromonosporaceae</taxon>
        <taxon>Asanoa</taxon>
    </lineage>
</organism>
<gene>
    <name evidence="3" type="ORF">DFJ67_5861</name>
</gene>
<keyword evidence="4" id="KW-1185">Reference proteome</keyword>
<proteinExistence type="predicted"/>
<evidence type="ECO:0000313" key="3">
    <source>
        <dbReference type="EMBL" id="REF99817.1"/>
    </source>
</evidence>
<evidence type="ECO:0000256" key="1">
    <source>
        <dbReference type="SAM" id="MobiDB-lite"/>
    </source>
</evidence>
<dbReference type="Proteomes" id="UP000256913">
    <property type="component" value="Unassembled WGS sequence"/>
</dbReference>